<dbReference type="EMBL" id="CP017641">
    <property type="protein sequence ID" value="APZ92596.1"/>
    <property type="molecule type" value="Genomic_DNA"/>
</dbReference>
<evidence type="ECO:0000256" key="2">
    <source>
        <dbReference type="SAM" id="MobiDB-lite"/>
    </source>
</evidence>
<evidence type="ECO:0000313" key="3">
    <source>
        <dbReference type="EMBL" id="APZ92596.1"/>
    </source>
</evidence>
<feature type="region of interest" description="Disordered" evidence="2">
    <location>
        <begin position="1"/>
        <end position="20"/>
    </location>
</feature>
<dbReference type="KEGG" id="fmr:Fuma_02207"/>
<reference evidence="3 4" key="1">
    <citation type="journal article" date="2016" name="Front. Microbiol.">
        <title>Fuerstia marisgermanicae gen. nov., sp. nov., an Unusual Member of the Phylum Planctomycetes from the German Wadden Sea.</title>
        <authorList>
            <person name="Kohn T."/>
            <person name="Heuer A."/>
            <person name="Jogler M."/>
            <person name="Vollmers J."/>
            <person name="Boedeker C."/>
            <person name="Bunk B."/>
            <person name="Rast P."/>
            <person name="Borchert D."/>
            <person name="Glockner I."/>
            <person name="Freese H.M."/>
            <person name="Klenk H.P."/>
            <person name="Overmann J."/>
            <person name="Kaster A.K."/>
            <person name="Rohde M."/>
            <person name="Wiegand S."/>
            <person name="Jogler C."/>
        </authorList>
    </citation>
    <scope>NUCLEOTIDE SEQUENCE [LARGE SCALE GENOMIC DNA]</scope>
    <source>
        <strain evidence="3 4">NH11</strain>
    </source>
</reference>
<feature type="coiled-coil region" evidence="1">
    <location>
        <begin position="236"/>
        <end position="278"/>
    </location>
</feature>
<name>A0A1P8WEU0_9PLAN</name>
<accession>A0A1P8WEU0</accession>
<evidence type="ECO:0008006" key="5">
    <source>
        <dbReference type="Google" id="ProtNLM"/>
    </source>
</evidence>
<dbReference type="STRING" id="1891926.Fuma_02207"/>
<organism evidence="3 4">
    <name type="scientific">Fuerstiella marisgermanici</name>
    <dbReference type="NCBI Taxonomy" id="1891926"/>
    <lineage>
        <taxon>Bacteria</taxon>
        <taxon>Pseudomonadati</taxon>
        <taxon>Planctomycetota</taxon>
        <taxon>Planctomycetia</taxon>
        <taxon>Planctomycetales</taxon>
        <taxon>Planctomycetaceae</taxon>
        <taxon>Fuerstiella</taxon>
    </lineage>
</organism>
<dbReference type="Pfam" id="PF07586">
    <property type="entry name" value="HXXSHH"/>
    <property type="match status" value="1"/>
</dbReference>
<keyword evidence="4" id="KW-1185">Reference proteome</keyword>
<dbReference type="Proteomes" id="UP000187735">
    <property type="component" value="Chromosome"/>
</dbReference>
<evidence type="ECO:0000256" key="1">
    <source>
        <dbReference type="SAM" id="Coils"/>
    </source>
</evidence>
<dbReference type="InterPro" id="IPR006311">
    <property type="entry name" value="TAT_signal"/>
</dbReference>
<dbReference type="PROSITE" id="PS51318">
    <property type="entry name" value="TAT"/>
    <property type="match status" value="1"/>
</dbReference>
<protein>
    <recommendedName>
        <fullName evidence="5">DUF1552 domain-containing protein</fullName>
    </recommendedName>
</protein>
<keyword evidence="1" id="KW-0175">Coiled coil</keyword>
<dbReference type="InterPro" id="IPR011447">
    <property type="entry name" value="DUF1552"/>
</dbReference>
<sequence length="472" mass="51625">MNNQQPLGKRTVFLDETQNRGTQLPRRTLLRGAGAALALPWLEAMVPRTARAADSPTAASESADGAPVRMAALFMPNGVRQDMWTPEGEGRDFKMSAALKPLEKHKDDLLVFSNLWNQASKGGDGHYVKTSGFLTCTTINKSLGIDLNCNGQSMDQVAARAAAKHTPLPSLELGIDPVSTGVDTNVGYTRVYGSHVAWSGPTSPLARELNPRSVFERLFRAAYPSKEAAGRNMLLLDRVMDDAKELKNRLGASDRQRMDEYLQSVRAIEQRLQKQQTAGANPWTPRAALKVEQRPPADRPDEFPDHVRLMMDMIALAFQTDTTRVCTFMFGNAVSGRNFSFLDGVSGAHHDTSHHQNSEEKLKAYQLITEWHVAQYAYLLDKLRGMQEGESTVLDNSMILFGSGLRDGNSHSPHNLPIVVGGSAGGRLATGQHLSYGKDTPLANLYVAMLNAFGHETNQFADSTGILPGVLA</sequence>
<dbReference type="OrthoDB" id="9146593at2"/>
<dbReference type="AlphaFoldDB" id="A0A1P8WEU0"/>
<proteinExistence type="predicted"/>
<dbReference type="RefSeq" id="WP_083731967.1">
    <property type="nucleotide sequence ID" value="NZ_CP017641.1"/>
</dbReference>
<evidence type="ECO:0000313" key="4">
    <source>
        <dbReference type="Proteomes" id="UP000187735"/>
    </source>
</evidence>
<gene>
    <name evidence="3" type="ORF">Fuma_02207</name>
</gene>